<evidence type="ECO:0000313" key="5">
    <source>
        <dbReference type="EMBL" id="ARW11244.1"/>
    </source>
</evidence>
<dbReference type="InterPro" id="IPR011990">
    <property type="entry name" value="TPR-like_helical_dom_sf"/>
</dbReference>
<name>A0A1Y0V074_9PROT</name>
<proteinExistence type="predicted"/>
<dbReference type="PROSITE" id="PS50005">
    <property type="entry name" value="TPR"/>
    <property type="match status" value="1"/>
</dbReference>
<evidence type="ECO:0000256" key="2">
    <source>
        <dbReference type="ARBA" id="ARBA00022803"/>
    </source>
</evidence>
<dbReference type="GO" id="GO:0097363">
    <property type="term" value="F:protein O-acetylglucosaminyltransferase activity"/>
    <property type="evidence" value="ECO:0007669"/>
    <property type="project" value="UniProtKB-EC"/>
</dbReference>
<dbReference type="Proteomes" id="UP000195633">
    <property type="component" value="Chromosome"/>
</dbReference>
<feature type="coiled-coil region" evidence="4">
    <location>
        <begin position="135"/>
        <end position="162"/>
    </location>
</feature>
<dbReference type="SUPFAM" id="SSF48452">
    <property type="entry name" value="TPR-like"/>
    <property type="match status" value="2"/>
</dbReference>
<dbReference type="PANTHER" id="PTHR45586:SF1">
    <property type="entry name" value="LIPOPOLYSACCHARIDE ASSEMBLY PROTEIN B"/>
    <property type="match status" value="1"/>
</dbReference>
<dbReference type="Pfam" id="PF14559">
    <property type="entry name" value="TPR_19"/>
    <property type="match status" value="1"/>
</dbReference>
<dbReference type="Gene3D" id="3.40.50.2000">
    <property type="entry name" value="Glycogen Phosphorylase B"/>
    <property type="match status" value="1"/>
</dbReference>
<reference evidence="5 6" key="1">
    <citation type="submission" date="2017-05" db="EMBL/GenBank/DDBJ databases">
        <title>Genome sequence of Acetobacter pasteurianus subsp. ascendens strain SRCM101447.</title>
        <authorList>
            <person name="Cho S.H."/>
        </authorList>
    </citation>
    <scope>NUCLEOTIDE SEQUENCE [LARGE SCALE GENOMIC DNA]</scope>
    <source>
        <strain evidence="5 6">SRCM101447</strain>
    </source>
</reference>
<evidence type="ECO:0000256" key="3">
    <source>
        <dbReference type="PROSITE-ProRule" id="PRU00339"/>
    </source>
</evidence>
<dbReference type="EMBL" id="CP021524">
    <property type="protein sequence ID" value="ARW11244.1"/>
    <property type="molecule type" value="Genomic_DNA"/>
</dbReference>
<keyword evidence="4" id="KW-0175">Coiled coil</keyword>
<keyword evidence="5" id="KW-0328">Glycosyltransferase</keyword>
<dbReference type="Pfam" id="PF07721">
    <property type="entry name" value="TPR_4"/>
    <property type="match status" value="1"/>
</dbReference>
<accession>A0A1Y0V074</accession>
<dbReference type="EC" id="2.4.1.255" evidence="5"/>
<dbReference type="PANTHER" id="PTHR45586">
    <property type="entry name" value="TPR REPEAT-CONTAINING PROTEIN PA4667"/>
    <property type="match status" value="1"/>
</dbReference>
<sequence length="654" mass="71241">MVYMVKHTRRARNALCEAYQITNKEPVIPMQMDTQVESALVLLAQGNAEQALRVLQNCLQQNPHHAGALHGLACVARAGGDNRAAVALAAKAVQLQAEPHFHITLGLALLAEGQVEAARAAVHVAILESPRDPRAHDAMASVLEAQQRIAEAERALRTAIRLRPLEQERHLALAAFLSRHGLLEKSIEVSGKALQLDTQNLFAQNLHGMILHGAGKVAEAEPYFRVVAAKLPTSAPALANHGAALFATRSYEEARDVLVKSAQLEPKAAETRSNLGLVQMALGRLQEAAQELQAACVLQQNDARLMLNYATVLADQGERRQAEALFCKVEKQAGNSTDAARARMNRGVLYLAEGRFAKGWELFEARQLLVAPPACAAGLPQWDGAPQEKPVLLYAEQGLGDVLQFLRYVVPAAQRVPVLLYVSQSIRSFVQQMDLARLPHVTICTSQHVPKAVAACGLMSLPDVLGMEAPFAWQPDIAGIQKSASNKKAALNVGLCWAGSSTYQFDRRRSINPQMLAPLGRLNTVEFQSLQKNNEEAQQFLFPMAELPQGDVLKTACVMAGLDVVITVDTMIAHLGGLLGLPVLLLDRFGGDWRWAEGSTITQPDGEVHSLWYPSVRVIRQPQAGEGDAPWQPCIVTVLQILQKMAEKRTDMVP</sequence>
<evidence type="ECO:0000256" key="1">
    <source>
        <dbReference type="ARBA" id="ARBA00022737"/>
    </source>
</evidence>
<protein>
    <submittedName>
        <fullName evidence="5">Protein O-GlcNAc transferase</fullName>
        <ecNumber evidence="5">2.4.1.255</ecNumber>
    </submittedName>
</protein>
<organism evidence="5 6">
    <name type="scientific">Acetobacter ascendens</name>
    <dbReference type="NCBI Taxonomy" id="481146"/>
    <lineage>
        <taxon>Bacteria</taxon>
        <taxon>Pseudomonadati</taxon>
        <taxon>Pseudomonadota</taxon>
        <taxon>Alphaproteobacteria</taxon>
        <taxon>Acetobacterales</taxon>
        <taxon>Acetobacteraceae</taxon>
        <taxon>Acetobacter</taxon>
    </lineage>
</organism>
<keyword evidence="5" id="KW-0808">Transferase</keyword>
<keyword evidence="2 3" id="KW-0802">TPR repeat</keyword>
<gene>
    <name evidence="5" type="ORF">S101447_02190</name>
</gene>
<dbReference type="SMART" id="SM00028">
    <property type="entry name" value="TPR"/>
    <property type="match status" value="7"/>
</dbReference>
<dbReference type="Gene3D" id="1.25.40.10">
    <property type="entry name" value="Tetratricopeptide repeat domain"/>
    <property type="match status" value="3"/>
</dbReference>
<evidence type="ECO:0000256" key="4">
    <source>
        <dbReference type="SAM" id="Coils"/>
    </source>
</evidence>
<dbReference type="InterPro" id="IPR051012">
    <property type="entry name" value="CellSynth/LPSAsmb/PSIAsmb"/>
</dbReference>
<dbReference type="InterPro" id="IPR019734">
    <property type="entry name" value="TPR_rpt"/>
</dbReference>
<dbReference type="AlphaFoldDB" id="A0A1Y0V074"/>
<dbReference type="InterPro" id="IPR011717">
    <property type="entry name" value="TPR-4"/>
</dbReference>
<dbReference type="SUPFAM" id="SSF53756">
    <property type="entry name" value="UDP-Glycosyltransferase/glycogen phosphorylase"/>
    <property type="match status" value="1"/>
</dbReference>
<dbReference type="Pfam" id="PF13432">
    <property type="entry name" value="TPR_16"/>
    <property type="match status" value="3"/>
</dbReference>
<evidence type="ECO:0000313" key="6">
    <source>
        <dbReference type="Proteomes" id="UP000195633"/>
    </source>
</evidence>
<dbReference type="GO" id="GO:0042802">
    <property type="term" value="F:identical protein binding"/>
    <property type="evidence" value="ECO:0007669"/>
    <property type="project" value="InterPro"/>
</dbReference>
<dbReference type="STRING" id="481146.A4S02_06580"/>
<feature type="repeat" description="TPR" evidence="3">
    <location>
        <begin position="235"/>
        <end position="268"/>
    </location>
</feature>
<keyword evidence="1" id="KW-0677">Repeat</keyword>